<dbReference type="PROSITE" id="PS50181">
    <property type="entry name" value="FBOX"/>
    <property type="match status" value="1"/>
</dbReference>
<dbReference type="Gene3D" id="1.20.1280.50">
    <property type="match status" value="1"/>
</dbReference>
<dbReference type="PANTHER" id="PTHR34591">
    <property type="entry name" value="OS03G0653100 PROTEIN-RELATED"/>
    <property type="match status" value="1"/>
</dbReference>
<name>A0ABC9D8P2_9POAL</name>
<accession>A0ABC9D8P2</accession>
<dbReference type="InterPro" id="IPR001810">
    <property type="entry name" value="F-box_dom"/>
</dbReference>
<gene>
    <name evidence="2" type="ORF">URODEC1_LOCUS82856</name>
</gene>
<dbReference type="AlphaFoldDB" id="A0ABC9D8P2"/>
<reference evidence="2 3" key="2">
    <citation type="submission" date="2024-10" db="EMBL/GenBank/DDBJ databases">
        <authorList>
            <person name="Ryan C."/>
        </authorList>
    </citation>
    <scope>NUCLEOTIDE SEQUENCE [LARGE SCALE GENOMIC DNA]</scope>
</reference>
<feature type="domain" description="F-box" evidence="1">
    <location>
        <begin position="1"/>
        <end position="47"/>
    </location>
</feature>
<evidence type="ECO:0000313" key="2">
    <source>
        <dbReference type="EMBL" id="CAL5033878.1"/>
    </source>
</evidence>
<dbReference type="Proteomes" id="UP001497457">
    <property type="component" value="Chromosome 31b"/>
</dbReference>
<dbReference type="InterPro" id="IPR013187">
    <property type="entry name" value="F-box-assoc_dom_typ3"/>
</dbReference>
<evidence type="ECO:0000259" key="1">
    <source>
        <dbReference type="PROSITE" id="PS50181"/>
    </source>
</evidence>
<dbReference type="Pfam" id="PF08268">
    <property type="entry name" value="FBA_3"/>
    <property type="match status" value="1"/>
</dbReference>
<protein>
    <recommendedName>
        <fullName evidence="1">F-box domain-containing protein</fullName>
    </recommendedName>
</protein>
<dbReference type="SMART" id="SM00256">
    <property type="entry name" value="FBOX"/>
    <property type="match status" value="1"/>
</dbReference>
<keyword evidence="3" id="KW-1185">Reference proteome</keyword>
<evidence type="ECO:0000313" key="3">
    <source>
        <dbReference type="Proteomes" id="UP001497457"/>
    </source>
</evidence>
<dbReference type="SUPFAM" id="SSF81383">
    <property type="entry name" value="F-box domain"/>
    <property type="match status" value="1"/>
</dbReference>
<dbReference type="Pfam" id="PF00646">
    <property type="entry name" value="F-box"/>
    <property type="match status" value="1"/>
</dbReference>
<dbReference type="EMBL" id="OZ075141">
    <property type="protein sequence ID" value="CAL5033878.1"/>
    <property type="molecule type" value="Genomic_DNA"/>
</dbReference>
<organism evidence="2 3">
    <name type="scientific">Urochloa decumbens</name>
    <dbReference type="NCBI Taxonomy" id="240449"/>
    <lineage>
        <taxon>Eukaryota</taxon>
        <taxon>Viridiplantae</taxon>
        <taxon>Streptophyta</taxon>
        <taxon>Embryophyta</taxon>
        <taxon>Tracheophyta</taxon>
        <taxon>Spermatophyta</taxon>
        <taxon>Magnoliopsida</taxon>
        <taxon>Liliopsida</taxon>
        <taxon>Poales</taxon>
        <taxon>Poaceae</taxon>
        <taxon>PACMAD clade</taxon>
        <taxon>Panicoideae</taxon>
        <taxon>Panicodae</taxon>
        <taxon>Paniceae</taxon>
        <taxon>Melinidinae</taxon>
        <taxon>Urochloa</taxon>
    </lineage>
</organism>
<dbReference type="PANTHER" id="PTHR34591:SF21">
    <property type="entry name" value="F-BOX DOMAIN CONTAINING PROTEIN, EXPRESSED"/>
    <property type="match status" value="1"/>
</dbReference>
<reference evidence="3" key="1">
    <citation type="submission" date="2024-06" db="EMBL/GenBank/DDBJ databases">
        <authorList>
            <person name="Ryan C."/>
        </authorList>
    </citation>
    <scope>NUCLEOTIDE SEQUENCE [LARGE SCALE GENOMIC DNA]</scope>
</reference>
<proteinExistence type="predicted"/>
<dbReference type="InterPro" id="IPR036047">
    <property type="entry name" value="F-box-like_dom_sf"/>
</dbReference>
<sequence>MEVAALPGDALAGVLRRLPLRSLAAARCICKAWRDVIDARALLLPHLLPHSVRGIFLNYIDHTRHHFFGRRRSSSSPPPFPEIDGSLGFMPNDDGRILQWSSVFDHCNGLLLFEHEWESGLCVCNPATRQWEVLPRPEEASVYSSLAYLAFDPAVSPHYEVFLIPPEPKTPVPSNHWMLTEHPAEPPYHLMEWPPSPFRLDVFSSRTGQWEGIDFVREGQAAGTVQDKRLDPLDLTMFGGPRWRYAVFHQGALYVHCRGPFVMRLSLSQGKYQVIKFPANIEHGKMEWVSKYQHNLRKLPSLPNVSGKFMGGPWVIEEDNNIGESEESREWDSDNDDLFTVEVEDNENEIEDEEYHHDNFYILGFHPYKEVVFLVQQFEASTSTRITGQPTPPCSQ</sequence>